<evidence type="ECO:0000313" key="2">
    <source>
        <dbReference type="Proteomes" id="UP000692954"/>
    </source>
</evidence>
<dbReference type="EMBL" id="CAJJDN010000243">
    <property type="protein sequence ID" value="CAD8129769.1"/>
    <property type="molecule type" value="Genomic_DNA"/>
</dbReference>
<keyword evidence="2" id="KW-1185">Reference proteome</keyword>
<sequence length="68" mass="8180">MVDEIIELFNLLNQRLRNKYQFSKDRLLRLNADKLNQALDDVIKYDETKNVLLDEVKKYSDHLTIELN</sequence>
<accession>A0A8S1RRM2</accession>
<gene>
    <name evidence="1" type="ORF">PSON_ATCC_30995.1.T2430020</name>
</gene>
<evidence type="ECO:0000313" key="1">
    <source>
        <dbReference type="EMBL" id="CAD8129769.1"/>
    </source>
</evidence>
<name>A0A8S1RRM2_9CILI</name>
<reference evidence="1" key="1">
    <citation type="submission" date="2021-01" db="EMBL/GenBank/DDBJ databases">
        <authorList>
            <consortium name="Genoscope - CEA"/>
            <person name="William W."/>
        </authorList>
    </citation>
    <scope>NUCLEOTIDE SEQUENCE</scope>
</reference>
<organism evidence="1 2">
    <name type="scientific">Paramecium sonneborni</name>
    <dbReference type="NCBI Taxonomy" id="65129"/>
    <lineage>
        <taxon>Eukaryota</taxon>
        <taxon>Sar</taxon>
        <taxon>Alveolata</taxon>
        <taxon>Ciliophora</taxon>
        <taxon>Intramacronucleata</taxon>
        <taxon>Oligohymenophorea</taxon>
        <taxon>Peniculida</taxon>
        <taxon>Parameciidae</taxon>
        <taxon>Paramecium</taxon>
    </lineage>
</organism>
<dbReference type="AlphaFoldDB" id="A0A8S1RRM2"/>
<proteinExistence type="predicted"/>
<comment type="caution">
    <text evidence="1">The sequence shown here is derived from an EMBL/GenBank/DDBJ whole genome shotgun (WGS) entry which is preliminary data.</text>
</comment>
<dbReference type="Proteomes" id="UP000692954">
    <property type="component" value="Unassembled WGS sequence"/>
</dbReference>
<protein>
    <submittedName>
        <fullName evidence="1">Uncharacterized protein</fullName>
    </submittedName>
</protein>